<name>A0A0V1FU80_TRIPS</name>
<dbReference type="GO" id="GO:0003735">
    <property type="term" value="F:structural constituent of ribosome"/>
    <property type="evidence" value="ECO:0007669"/>
    <property type="project" value="InterPro"/>
</dbReference>
<evidence type="ECO:0000256" key="11">
    <source>
        <dbReference type="ARBA" id="ARBA00035334"/>
    </source>
</evidence>
<accession>A0A0V1FU80</accession>
<comment type="similarity">
    <text evidence="2">Belongs to the universal ribosomal protein uL29 family.</text>
</comment>
<keyword evidence="7" id="KW-0508">mRNA splicing</keyword>
<dbReference type="Pfam" id="PF12457">
    <property type="entry name" value="TIP_N"/>
    <property type="match status" value="1"/>
</dbReference>
<evidence type="ECO:0000313" key="15">
    <source>
        <dbReference type="EMBL" id="KRY89606.1"/>
    </source>
</evidence>
<dbReference type="GO" id="GO:0000390">
    <property type="term" value="P:spliceosomal complex disassembly"/>
    <property type="evidence" value="ECO:0007669"/>
    <property type="project" value="InterPro"/>
</dbReference>
<dbReference type="PANTHER" id="PTHR23329">
    <property type="entry name" value="TUFTELIN-INTERACTING PROTEIN 11-RELATED"/>
    <property type="match status" value="1"/>
</dbReference>
<dbReference type="FunFam" id="6.10.250.3450:FF:000001">
    <property type="entry name" value="60S ribosomal protein L35"/>
    <property type="match status" value="1"/>
</dbReference>
<dbReference type="Proteomes" id="UP000054995">
    <property type="component" value="Unassembled WGS sequence"/>
</dbReference>
<feature type="domain" description="G-patch" evidence="14">
    <location>
        <begin position="154"/>
        <end position="200"/>
    </location>
</feature>
<gene>
    <name evidence="15" type="primary">tfip11</name>
    <name evidence="15" type="ORF">T4D_8164</name>
</gene>
<dbReference type="PANTHER" id="PTHR23329:SF1">
    <property type="entry name" value="TUFTELIN-INTERACTING PROTEIN 11"/>
    <property type="match status" value="1"/>
</dbReference>
<dbReference type="NCBIfam" id="TIGR00012">
    <property type="entry name" value="L29"/>
    <property type="match status" value="1"/>
</dbReference>
<dbReference type="InterPro" id="IPR000467">
    <property type="entry name" value="G_patch_dom"/>
</dbReference>
<reference evidence="15 16" key="1">
    <citation type="submission" date="2015-01" db="EMBL/GenBank/DDBJ databases">
        <title>Evolution of Trichinella species and genotypes.</title>
        <authorList>
            <person name="Korhonen P.K."/>
            <person name="Edoardo P."/>
            <person name="Giuseppe L.R."/>
            <person name="Gasser R.B."/>
        </authorList>
    </citation>
    <scope>NUCLEOTIDE SEQUENCE [LARGE SCALE GENOMIC DNA]</scope>
    <source>
        <strain evidence="15">ISS470</strain>
    </source>
</reference>
<dbReference type="GO" id="GO:0071008">
    <property type="term" value="C:U2-type post-mRNA release spliceosomal complex"/>
    <property type="evidence" value="ECO:0007669"/>
    <property type="project" value="TreeGrafter"/>
</dbReference>
<proteinExistence type="inferred from homology"/>
<dbReference type="InterPro" id="IPR022159">
    <property type="entry name" value="STIP/TFIP11_N"/>
</dbReference>
<evidence type="ECO:0000256" key="9">
    <source>
        <dbReference type="ARBA" id="ARBA00023274"/>
    </source>
</evidence>
<organism evidence="15 16">
    <name type="scientific">Trichinella pseudospiralis</name>
    <name type="common">Parasitic roundworm</name>
    <dbReference type="NCBI Taxonomy" id="6337"/>
    <lineage>
        <taxon>Eukaryota</taxon>
        <taxon>Metazoa</taxon>
        <taxon>Ecdysozoa</taxon>
        <taxon>Nematoda</taxon>
        <taxon>Enoplea</taxon>
        <taxon>Dorylaimia</taxon>
        <taxon>Trichinellida</taxon>
        <taxon>Trichinellidae</taxon>
        <taxon>Trichinella</taxon>
    </lineage>
</organism>
<evidence type="ECO:0000256" key="4">
    <source>
        <dbReference type="ARBA" id="ARBA00022664"/>
    </source>
</evidence>
<dbReference type="AlphaFoldDB" id="A0A0V1FU80"/>
<evidence type="ECO:0000256" key="7">
    <source>
        <dbReference type="ARBA" id="ARBA00023187"/>
    </source>
</evidence>
<evidence type="ECO:0000256" key="2">
    <source>
        <dbReference type="ARBA" id="ARBA00009254"/>
    </source>
</evidence>
<dbReference type="SUPFAM" id="SSF46561">
    <property type="entry name" value="Ribosomal protein L29 (L29p)"/>
    <property type="match status" value="1"/>
</dbReference>
<dbReference type="InterPro" id="IPR001854">
    <property type="entry name" value="Ribosomal_uL29"/>
</dbReference>
<dbReference type="GO" id="GO:0006412">
    <property type="term" value="P:translation"/>
    <property type="evidence" value="ECO:0007669"/>
    <property type="project" value="InterPro"/>
</dbReference>
<protein>
    <recommendedName>
        <fullName evidence="10">Large ribosomal subunit protein uL29</fullName>
    </recommendedName>
    <alternativeName>
        <fullName evidence="11">60S ribosomal protein L35</fullName>
    </alternativeName>
</protein>
<evidence type="ECO:0000256" key="8">
    <source>
        <dbReference type="ARBA" id="ARBA00023242"/>
    </source>
</evidence>
<evidence type="ECO:0000259" key="14">
    <source>
        <dbReference type="PROSITE" id="PS50174"/>
    </source>
</evidence>
<keyword evidence="16" id="KW-1185">Reference proteome</keyword>
<evidence type="ECO:0000256" key="5">
    <source>
        <dbReference type="ARBA" id="ARBA00022728"/>
    </source>
</evidence>
<evidence type="ECO:0000256" key="10">
    <source>
        <dbReference type="ARBA" id="ARBA00035204"/>
    </source>
</evidence>
<dbReference type="PROSITE" id="PS50174">
    <property type="entry name" value="G_PATCH"/>
    <property type="match status" value="1"/>
</dbReference>
<keyword evidence="6" id="KW-0689">Ribosomal protein</keyword>
<evidence type="ECO:0000256" key="1">
    <source>
        <dbReference type="ARBA" id="ARBA00004123"/>
    </source>
</evidence>
<dbReference type="HAMAP" id="MF_00374">
    <property type="entry name" value="Ribosomal_uL29"/>
    <property type="match status" value="1"/>
</dbReference>
<dbReference type="EMBL" id="JYDT01000029">
    <property type="protein sequence ID" value="KRY89606.1"/>
    <property type="molecule type" value="Genomic_DNA"/>
</dbReference>
<dbReference type="InterPro" id="IPR045211">
    <property type="entry name" value="TFP11/STIP/Ntr1"/>
</dbReference>
<feature type="coiled-coil region" evidence="12">
    <location>
        <begin position="324"/>
        <end position="365"/>
    </location>
</feature>
<dbReference type="OrthoDB" id="4822at2759"/>
<dbReference type="Gene3D" id="1.10.287.310">
    <property type="match status" value="1"/>
</dbReference>
<comment type="subcellular location">
    <subcellularLocation>
        <location evidence="1">Nucleus</location>
    </subcellularLocation>
</comment>
<dbReference type="CDD" id="cd00427">
    <property type="entry name" value="Ribosomal_L29_HIP"/>
    <property type="match status" value="1"/>
</dbReference>
<evidence type="ECO:0000256" key="12">
    <source>
        <dbReference type="SAM" id="Coils"/>
    </source>
</evidence>
<dbReference type="Pfam" id="PF00831">
    <property type="entry name" value="Ribosomal_L29"/>
    <property type="match status" value="1"/>
</dbReference>
<dbReference type="GO" id="GO:0003676">
    <property type="term" value="F:nucleic acid binding"/>
    <property type="evidence" value="ECO:0007669"/>
    <property type="project" value="InterPro"/>
</dbReference>
<dbReference type="InterPro" id="IPR022783">
    <property type="entry name" value="GCFC_dom"/>
</dbReference>
<keyword evidence="5" id="KW-0747">Spliceosome</keyword>
<sequence>MDDEFESFEINENDLDSAFNPFKRRYISKNQQIYGVWADSSDSDGGGDDHDRPSTSRKRKDYMQEVKFISGGTKKGEKMLKEEENDSFDLPLSSDDSDVDGQTEKASVKSGGAGAKAFTHRYYNASKKFNNQMIAGLRDTGPTGQRFGDWERHTKGIGGKLLKKMGYEPGKGLGKQSQGIAEPVKAVVRPGRGAIGAYGREANKLLESEEAEVEEYGNYKKKQQFKRTVAQERKSRDQATRIVYKTWDEVVQEGGTLKRHWAASGGASTKIIDMTGTEQKVYDSYELYATKKQSDACRSDRTNFDLPELLHNVDLILYTVEESILRTDRQMKTITDQNQSLEHECKMLQNSLNSDEQEMQRLEKLDATLDAFGLLVDAGEVSAQDCMRLFKKLQLEFPDEYKLYDLSRLAIDVVLPIVKEEFVDWEPLQHADHGLQRMLEWRTILEISPEFNGSAQFENFDVYHQLVWLAWLPPVRRAVQTWNVRMPNPMLSLLTAWQAVIPGWILENLIEQFIVPKIETEVEEWNPLSDVQPVHSWFHPWLGFLGDRLQPLYSNIRGKLGRALTHWNPSDRSAKWMLMPWKGVFTPSSMSGFLARHVLPKLELCLVNFVVDPSGQRLQPWADVMDWLDMIDPCVIGDLLLRHFFPKWLHVLQTWLLCPQPNYEEIQNWYSNWKSLFSEQLINLDGIRQQFNCALEIMNHALSGQLTTDTLPPHLRLHSAPFSPNLAAAAAPPANMYLPINMKDILEQKAAEMSLFFLPLSNRFREGKPIYRFGTQTIYIDRNVIFSQESNGDWRPISLGELLTNFQFYCRVCWQSLLSYSKQLYLQITLVFTASRRLKMKPIIKVKDIRGKRKEELVKQLDDLRQELSSLRVAKVTGGGPSKLFKMRRVRKSIARVLTVISQTQKEQLRKFYQKKKFKPLDLRPKKTRALRRALTKHELGLKKRKQLRRETAWPKRIFAVKLLYKNVTFYILR</sequence>
<evidence type="ECO:0000256" key="6">
    <source>
        <dbReference type="ARBA" id="ARBA00022980"/>
    </source>
</evidence>
<keyword evidence="8" id="KW-0539">Nucleus</keyword>
<comment type="similarity">
    <text evidence="3">Belongs to the TFP11/STIP family.</text>
</comment>
<dbReference type="SMART" id="SM00443">
    <property type="entry name" value="G_patch"/>
    <property type="match status" value="1"/>
</dbReference>
<comment type="caution">
    <text evidence="15">The sequence shown here is derived from an EMBL/GenBank/DDBJ whole genome shotgun (WGS) entry which is preliminary data.</text>
</comment>
<keyword evidence="12" id="KW-0175">Coiled coil</keyword>
<keyword evidence="9" id="KW-0687">Ribonucleoprotein</keyword>
<dbReference type="InterPro" id="IPR036049">
    <property type="entry name" value="Ribosomal_uL29_sf"/>
</dbReference>
<evidence type="ECO:0000256" key="3">
    <source>
        <dbReference type="ARBA" id="ARBA00010900"/>
    </source>
</evidence>
<dbReference type="InterPro" id="IPR018254">
    <property type="entry name" value="Ribosomal_uL29_CS"/>
</dbReference>
<dbReference type="Pfam" id="PF07842">
    <property type="entry name" value="GCFC"/>
    <property type="match status" value="1"/>
</dbReference>
<evidence type="ECO:0000256" key="13">
    <source>
        <dbReference type="SAM" id="MobiDB-lite"/>
    </source>
</evidence>
<dbReference type="FunFam" id="1.10.287.310:FF:000002">
    <property type="entry name" value="60S ribosomal protein L35"/>
    <property type="match status" value="1"/>
</dbReference>
<dbReference type="PROSITE" id="PS00579">
    <property type="entry name" value="RIBOSOMAL_L29"/>
    <property type="match status" value="1"/>
</dbReference>
<evidence type="ECO:0000313" key="16">
    <source>
        <dbReference type="Proteomes" id="UP000054995"/>
    </source>
</evidence>
<dbReference type="Pfam" id="PF01585">
    <property type="entry name" value="G-patch"/>
    <property type="match status" value="1"/>
</dbReference>
<keyword evidence="4" id="KW-0507">mRNA processing</keyword>
<dbReference type="GO" id="GO:0005840">
    <property type="term" value="C:ribosome"/>
    <property type="evidence" value="ECO:0007669"/>
    <property type="project" value="UniProtKB-KW"/>
</dbReference>
<dbReference type="Gene3D" id="6.10.250.3450">
    <property type="match status" value="1"/>
</dbReference>
<feature type="region of interest" description="Disordered" evidence="13">
    <location>
        <begin position="37"/>
        <end position="112"/>
    </location>
</feature>